<dbReference type="PANTHER" id="PTHR30212:SF2">
    <property type="entry name" value="PROTEIN YIIM"/>
    <property type="match status" value="1"/>
</dbReference>
<dbReference type="GO" id="GO:0030170">
    <property type="term" value="F:pyridoxal phosphate binding"/>
    <property type="evidence" value="ECO:0007669"/>
    <property type="project" value="InterPro"/>
</dbReference>
<dbReference type="Proteomes" id="UP000191905">
    <property type="component" value="Unassembled WGS sequence"/>
</dbReference>
<reference evidence="2 3" key="1">
    <citation type="journal article" date="2016" name="Int. J. Syst. Evol. Microbiol.">
        <title>Pseudaminobacter manganicus sp. nov., isolated from sludge of a manganese mine.</title>
        <authorList>
            <person name="Li J."/>
            <person name="Huang J."/>
            <person name="Liao S."/>
            <person name="Wang G."/>
        </authorList>
    </citation>
    <scope>NUCLEOTIDE SEQUENCE [LARGE SCALE GENOMIC DNA]</scope>
    <source>
        <strain evidence="2 3">JH-7</strain>
    </source>
</reference>
<dbReference type="InterPro" id="IPR052353">
    <property type="entry name" value="Benzoxazolinone_Detox_Enz"/>
</dbReference>
<sequence length="229" mass="25197">MIGTVRVDAVFIGKAMPRWPGRPPSGIGKSRTAERLRLTLTGLVGDEQADLAVHGGPEKAMHHYAADNYAFWKKQLPQKAGYFVAGGFGENISASGLTEKDICIGDVFRIGGAVVQVTQGRQPCWKLSAHIDLADMAARFQKSGLTGWYYRVIEEGFIEEGDRIALLERPQPDWPLTTVITARFSPALAPELARQLAGIEQMSRSWHAAFLKKSDPSYREDTTARVLGK</sequence>
<protein>
    <submittedName>
        <fullName evidence="2">Sulfurase</fullName>
    </submittedName>
</protein>
<dbReference type="Pfam" id="PF03473">
    <property type="entry name" value="MOSC"/>
    <property type="match status" value="1"/>
</dbReference>
<dbReference type="PROSITE" id="PS51340">
    <property type="entry name" value="MOSC"/>
    <property type="match status" value="1"/>
</dbReference>
<accession>A0A1V8RKH2</accession>
<dbReference type="OrthoDB" id="9786134at2"/>
<evidence type="ECO:0000259" key="1">
    <source>
        <dbReference type="PROSITE" id="PS51340"/>
    </source>
</evidence>
<dbReference type="RefSeq" id="WP_080921404.1">
    <property type="nucleotide sequence ID" value="NZ_MDET01000056.1"/>
</dbReference>
<dbReference type="AlphaFoldDB" id="A0A1V8RKH2"/>
<feature type="domain" description="MOSC" evidence="1">
    <location>
        <begin position="30"/>
        <end position="167"/>
    </location>
</feature>
<dbReference type="GO" id="GO:0003824">
    <property type="term" value="F:catalytic activity"/>
    <property type="evidence" value="ECO:0007669"/>
    <property type="project" value="InterPro"/>
</dbReference>
<dbReference type="STRING" id="1873176.BFN67_07315"/>
<evidence type="ECO:0000313" key="2">
    <source>
        <dbReference type="EMBL" id="OQM73717.1"/>
    </source>
</evidence>
<dbReference type="Gene3D" id="2.40.33.20">
    <property type="entry name" value="PK beta-barrel domain-like"/>
    <property type="match status" value="1"/>
</dbReference>
<organism evidence="2 3">
    <name type="scientific">Manganibacter manganicus</name>
    <dbReference type="NCBI Taxonomy" id="1873176"/>
    <lineage>
        <taxon>Bacteria</taxon>
        <taxon>Pseudomonadati</taxon>
        <taxon>Pseudomonadota</taxon>
        <taxon>Alphaproteobacteria</taxon>
        <taxon>Hyphomicrobiales</taxon>
        <taxon>Phyllobacteriaceae</taxon>
        <taxon>Manganibacter</taxon>
    </lineage>
</organism>
<gene>
    <name evidence="2" type="ORF">BFN67_07315</name>
</gene>
<evidence type="ECO:0000313" key="3">
    <source>
        <dbReference type="Proteomes" id="UP000191905"/>
    </source>
</evidence>
<dbReference type="InterPro" id="IPR005302">
    <property type="entry name" value="MoCF_Sase_C"/>
</dbReference>
<comment type="caution">
    <text evidence="2">The sequence shown here is derived from an EMBL/GenBank/DDBJ whole genome shotgun (WGS) entry which is preliminary data.</text>
</comment>
<keyword evidence="3" id="KW-1185">Reference proteome</keyword>
<dbReference type="GO" id="GO:0030151">
    <property type="term" value="F:molybdenum ion binding"/>
    <property type="evidence" value="ECO:0007669"/>
    <property type="project" value="InterPro"/>
</dbReference>
<dbReference type="PANTHER" id="PTHR30212">
    <property type="entry name" value="PROTEIN YIIM"/>
    <property type="match status" value="1"/>
</dbReference>
<dbReference type="InterPro" id="IPR011037">
    <property type="entry name" value="Pyrv_Knase-like_insert_dom_sf"/>
</dbReference>
<dbReference type="EMBL" id="MDET01000056">
    <property type="protein sequence ID" value="OQM73717.1"/>
    <property type="molecule type" value="Genomic_DNA"/>
</dbReference>
<name>A0A1V8RKH2_9HYPH</name>
<dbReference type="SUPFAM" id="SSF50800">
    <property type="entry name" value="PK beta-barrel domain-like"/>
    <property type="match status" value="1"/>
</dbReference>
<proteinExistence type="predicted"/>